<proteinExistence type="predicted"/>
<keyword evidence="3" id="KW-1185">Reference proteome</keyword>
<feature type="region of interest" description="Disordered" evidence="1">
    <location>
        <begin position="44"/>
        <end position="65"/>
    </location>
</feature>
<sequence>MDARQLAAETRGHFRRAIGYRVADTRAHRHGGRHDTLLCLQMSSPANRPNEEAGQVTYASPHRRPPHRLQIRLRLLSVDLTFTALQTSLGHSAANR</sequence>
<dbReference type="AlphaFoldDB" id="B9TCD5"/>
<dbReference type="Proteomes" id="UP000008311">
    <property type="component" value="Unassembled WGS sequence"/>
</dbReference>
<reference evidence="3" key="1">
    <citation type="journal article" date="2010" name="Nat. Biotechnol.">
        <title>Draft genome sequence of the oilseed species Ricinus communis.</title>
        <authorList>
            <person name="Chan A.P."/>
            <person name="Crabtree J."/>
            <person name="Zhao Q."/>
            <person name="Lorenzi H."/>
            <person name="Orvis J."/>
            <person name="Puiu D."/>
            <person name="Melake-Berhan A."/>
            <person name="Jones K.M."/>
            <person name="Redman J."/>
            <person name="Chen G."/>
            <person name="Cahoon E.B."/>
            <person name="Gedil M."/>
            <person name="Stanke M."/>
            <person name="Haas B.J."/>
            <person name="Wortman J.R."/>
            <person name="Fraser-Liggett C.M."/>
            <person name="Ravel J."/>
            <person name="Rabinowicz P.D."/>
        </authorList>
    </citation>
    <scope>NUCLEOTIDE SEQUENCE [LARGE SCALE GENOMIC DNA]</scope>
    <source>
        <strain evidence="3">cv. Hale</strain>
    </source>
</reference>
<name>B9TCD5_RICCO</name>
<accession>B9TCD5</accession>
<evidence type="ECO:0000256" key="1">
    <source>
        <dbReference type="SAM" id="MobiDB-lite"/>
    </source>
</evidence>
<organism evidence="2 3">
    <name type="scientific">Ricinus communis</name>
    <name type="common">Castor bean</name>
    <dbReference type="NCBI Taxonomy" id="3988"/>
    <lineage>
        <taxon>Eukaryota</taxon>
        <taxon>Viridiplantae</taxon>
        <taxon>Streptophyta</taxon>
        <taxon>Embryophyta</taxon>
        <taxon>Tracheophyta</taxon>
        <taxon>Spermatophyta</taxon>
        <taxon>Magnoliopsida</taxon>
        <taxon>eudicotyledons</taxon>
        <taxon>Gunneridae</taxon>
        <taxon>Pentapetalae</taxon>
        <taxon>rosids</taxon>
        <taxon>fabids</taxon>
        <taxon>Malpighiales</taxon>
        <taxon>Euphorbiaceae</taxon>
        <taxon>Acalyphoideae</taxon>
        <taxon>Acalypheae</taxon>
        <taxon>Ricinus</taxon>
    </lineage>
</organism>
<evidence type="ECO:0000313" key="2">
    <source>
        <dbReference type="EMBL" id="EEF26478.1"/>
    </source>
</evidence>
<gene>
    <name evidence="2" type="ORF">RCOM_0013870</name>
</gene>
<protein>
    <submittedName>
        <fullName evidence="2">Uncharacterized protein</fullName>
    </submittedName>
</protein>
<evidence type="ECO:0000313" key="3">
    <source>
        <dbReference type="Proteomes" id="UP000008311"/>
    </source>
</evidence>
<dbReference type="EMBL" id="EQ977194">
    <property type="protein sequence ID" value="EEF26478.1"/>
    <property type="molecule type" value="Genomic_DNA"/>
</dbReference>
<dbReference type="InParanoid" id="B9TCD5"/>